<dbReference type="PROSITE" id="PS00028">
    <property type="entry name" value="ZINC_FINGER_C2H2_1"/>
    <property type="match status" value="3"/>
</dbReference>
<dbReference type="Gene3D" id="3.30.160.60">
    <property type="entry name" value="Classic Zinc Finger"/>
    <property type="match status" value="2"/>
</dbReference>
<feature type="signal peptide" evidence="8">
    <location>
        <begin position="1"/>
        <end position="21"/>
    </location>
</feature>
<evidence type="ECO:0000313" key="10">
    <source>
        <dbReference type="EMBL" id="GFR98389.1"/>
    </source>
</evidence>
<dbReference type="AlphaFoldDB" id="A0AAV4HLB9"/>
<keyword evidence="6" id="KW-0539">Nucleus</keyword>
<organism evidence="10 11">
    <name type="scientific">Elysia marginata</name>
    <dbReference type="NCBI Taxonomy" id="1093978"/>
    <lineage>
        <taxon>Eukaryota</taxon>
        <taxon>Metazoa</taxon>
        <taxon>Spiralia</taxon>
        <taxon>Lophotrochozoa</taxon>
        <taxon>Mollusca</taxon>
        <taxon>Gastropoda</taxon>
        <taxon>Heterobranchia</taxon>
        <taxon>Euthyneura</taxon>
        <taxon>Panpulmonata</taxon>
        <taxon>Sacoglossa</taxon>
        <taxon>Placobranchoidea</taxon>
        <taxon>Plakobranchidae</taxon>
        <taxon>Elysia</taxon>
    </lineage>
</organism>
<evidence type="ECO:0000256" key="5">
    <source>
        <dbReference type="ARBA" id="ARBA00022833"/>
    </source>
</evidence>
<feature type="chain" id="PRO_5043966128" evidence="8">
    <location>
        <begin position="22"/>
        <end position="161"/>
    </location>
</feature>
<dbReference type="SUPFAM" id="SSF57667">
    <property type="entry name" value="beta-beta-alpha zinc fingers"/>
    <property type="match status" value="2"/>
</dbReference>
<evidence type="ECO:0000256" key="6">
    <source>
        <dbReference type="ARBA" id="ARBA00023242"/>
    </source>
</evidence>
<keyword evidence="5" id="KW-0862">Zinc</keyword>
<dbReference type="GO" id="GO:0005634">
    <property type="term" value="C:nucleus"/>
    <property type="evidence" value="ECO:0007669"/>
    <property type="project" value="UniProtKB-SubCell"/>
</dbReference>
<keyword evidence="2" id="KW-0479">Metal-binding</keyword>
<evidence type="ECO:0000256" key="3">
    <source>
        <dbReference type="ARBA" id="ARBA00022737"/>
    </source>
</evidence>
<dbReference type="PANTHER" id="PTHR24388">
    <property type="entry name" value="ZINC FINGER PROTEIN"/>
    <property type="match status" value="1"/>
</dbReference>
<comment type="subcellular location">
    <subcellularLocation>
        <location evidence="1">Nucleus</location>
    </subcellularLocation>
</comment>
<dbReference type="InterPro" id="IPR036236">
    <property type="entry name" value="Znf_C2H2_sf"/>
</dbReference>
<dbReference type="GO" id="GO:0000978">
    <property type="term" value="F:RNA polymerase II cis-regulatory region sequence-specific DNA binding"/>
    <property type="evidence" value="ECO:0007669"/>
    <property type="project" value="TreeGrafter"/>
</dbReference>
<feature type="domain" description="C2H2-type" evidence="9">
    <location>
        <begin position="79"/>
        <end position="106"/>
    </location>
</feature>
<keyword evidence="3" id="KW-0677">Repeat</keyword>
<evidence type="ECO:0000256" key="4">
    <source>
        <dbReference type="ARBA" id="ARBA00022771"/>
    </source>
</evidence>
<protein>
    <submittedName>
        <fullName evidence="10">Zinc finger Y-chromosomal protein</fullName>
    </submittedName>
</protein>
<name>A0AAV4HLB9_9GAST</name>
<feature type="domain" description="C2H2-type" evidence="9">
    <location>
        <begin position="50"/>
        <end position="73"/>
    </location>
</feature>
<keyword evidence="4 7" id="KW-0863">Zinc-finger</keyword>
<dbReference type="InterPro" id="IPR050527">
    <property type="entry name" value="Snail/Krueppel_Znf"/>
</dbReference>
<evidence type="ECO:0000256" key="8">
    <source>
        <dbReference type="SAM" id="SignalP"/>
    </source>
</evidence>
<evidence type="ECO:0000259" key="9">
    <source>
        <dbReference type="PROSITE" id="PS50157"/>
    </source>
</evidence>
<evidence type="ECO:0000313" key="11">
    <source>
        <dbReference type="Proteomes" id="UP000762676"/>
    </source>
</evidence>
<dbReference type="PANTHER" id="PTHR24388:SF54">
    <property type="entry name" value="PROTEIN ESCARGOT"/>
    <property type="match status" value="1"/>
</dbReference>
<keyword evidence="11" id="KW-1185">Reference proteome</keyword>
<dbReference type="InterPro" id="IPR013087">
    <property type="entry name" value="Znf_C2H2_type"/>
</dbReference>
<keyword evidence="8" id="KW-0732">Signal</keyword>
<dbReference type="EMBL" id="BMAT01002063">
    <property type="protein sequence ID" value="GFR98389.1"/>
    <property type="molecule type" value="Genomic_DNA"/>
</dbReference>
<reference evidence="10 11" key="1">
    <citation type="journal article" date="2021" name="Elife">
        <title>Chloroplast acquisition without the gene transfer in kleptoplastic sea slugs, Plakobranchus ocellatus.</title>
        <authorList>
            <person name="Maeda T."/>
            <person name="Takahashi S."/>
            <person name="Yoshida T."/>
            <person name="Shimamura S."/>
            <person name="Takaki Y."/>
            <person name="Nagai Y."/>
            <person name="Toyoda A."/>
            <person name="Suzuki Y."/>
            <person name="Arimoto A."/>
            <person name="Ishii H."/>
            <person name="Satoh N."/>
            <person name="Nishiyama T."/>
            <person name="Hasebe M."/>
            <person name="Maruyama T."/>
            <person name="Minagawa J."/>
            <person name="Obokata J."/>
            <person name="Shigenobu S."/>
        </authorList>
    </citation>
    <scope>NUCLEOTIDE SEQUENCE [LARGE SCALE GENOMIC DNA]</scope>
</reference>
<dbReference type="GO" id="GO:0008270">
    <property type="term" value="F:zinc ion binding"/>
    <property type="evidence" value="ECO:0007669"/>
    <property type="project" value="UniProtKB-KW"/>
</dbReference>
<dbReference type="GO" id="GO:0000981">
    <property type="term" value="F:DNA-binding transcription factor activity, RNA polymerase II-specific"/>
    <property type="evidence" value="ECO:0007669"/>
    <property type="project" value="TreeGrafter"/>
</dbReference>
<evidence type="ECO:0000256" key="2">
    <source>
        <dbReference type="ARBA" id="ARBA00022723"/>
    </source>
</evidence>
<accession>A0AAV4HLB9</accession>
<dbReference type="Proteomes" id="UP000762676">
    <property type="component" value="Unassembled WGS sequence"/>
</dbReference>
<comment type="caution">
    <text evidence="10">The sequence shown here is derived from an EMBL/GenBank/DDBJ whole genome shotgun (WGS) entry which is preliminary data.</text>
</comment>
<evidence type="ECO:0000256" key="7">
    <source>
        <dbReference type="PROSITE-ProRule" id="PRU00042"/>
    </source>
</evidence>
<gene>
    <name evidence="10" type="ORF">ElyMa_001018500</name>
</gene>
<dbReference type="Pfam" id="PF00096">
    <property type="entry name" value="zf-C2H2"/>
    <property type="match status" value="1"/>
</dbReference>
<dbReference type="SMART" id="SM00355">
    <property type="entry name" value="ZnF_C2H2"/>
    <property type="match status" value="3"/>
</dbReference>
<proteinExistence type="predicted"/>
<dbReference type="PROSITE" id="PS50157">
    <property type="entry name" value="ZINC_FINGER_C2H2_2"/>
    <property type="match status" value="2"/>
</dbReference>
<evidence type="ECO:0000256" key="1">
    <source>
        <dbReference type="ARBA" id="ARBA00004123"/>
    </source>
</evidence>
<sequence>MLYILLAATSFYLLVPETGQSQQRQTFPDNWNRLQRTIGLHQEHNALAQLSCSECGLQFSSTRLYSRHKSEMHPYSLAYVCSVCGKGMQSKSSLRLHMASHGSRNHVCHICDYRFKLKHHLRDHLMSKHGLFQCRGCNHTFPKGTEADQHVLICEKLKTKG</sequence>